<dbReference type="Proteomes" id="UP000077202">
    <property type="component" value="Unassembled WGS sequence"/>
</dbReference>
<dbReference type="InterPro" id="IPR012337">
    <property type="entry name" value="RNaseH-like_sf"/>
</dbReference>
<comment type="caution">
    <text evidence="2">The sequence shown here is derived from an EMBL/GenBank/DDBJ whole genome shotgun (WGS) entry which is preliminary data.</text>
</comment>
<protein>
    <recommendedName>
        <fullName evidence="1">HAT C-terminal dimerisation domain-containing protein</fullName>
    </recommendedName>
</protein>
<dbReference type="InterPro" id="IPR008906">
    <property type="entry name" value="HATC_C_dom"/>
</dbReference>
<evidence type="ECO:0000313" key="2">
    <source>
        <dbReference type="EMBL" id="OAE34411.1"/>
    </source>
</evidence>
<sequence>MESLAADSKPTLNFVSLSIAILIKHCNDNEQKLQEIHNALTAIFMKMKLQSYEQKLVQKPTIIAAYLNPQIPKPTDTSELMVVIEIYLLTSVVHALDFIDVLSWWSAWKDALPGHYQMAMDYLGTPATSTPSERVYSATGREFTYNEQATKIYSMTEKSFAALS</sequence>
<gene>
    <name evidence="2" type="ORF">AXG93_4875s1310</name>
</gene>
<proteinExistence type="predicted"/>
<dbReference type="GO" id="GO:0046983">
    <property type="term" value="F:protein dimerization activity"/>
    <property type="evidence" value="ECO:0007669"/>
    <property type="project" value="InterPro"/>
</dbReference>
<keyword evidence="3" id="KW-1185">Reference proteome</keyword>
<accession>A0A176WP62</accession>
<dbReference type="AlphaFoldDB" id="A0A176WP62"/>
<dbReference type="SUPFAM" id="SSF53098">
    <property type="entry name" value="Ribonuclease H-like"/>
    <property type="match status" value="1"/>
</dbReference>
<name>A0A176WP62_MARPO</name>
<organism evidence="2 3">
    <name type="scientific">Marchantia polymorpha subsp. ruderalis</name>
    <dbReference type="NCBI Taxonomy" id="1480154"/>
    <lineage>
        <taxon>Eukaryota</taxon>
        <taxon>Viridiplantae</taxon>
        <taxon>Streptophyta</taxon>
        <taxon>Embryophyta</taxon>
        <taxon>Marchantiophyta</taxon>
        <taxon>Marchantiopsida</taxon>
        <taxon>Marchantiidae</taxon>
        <taxon>Marchantiales</taxon>
        <taxon>Marchantiaceae</taxon>
        <taxon>Marchantia</taxon>
    </lineage>
</organism>
<dbReference type="EMBL" id="LVLJ01000408">
    <property type="protein sequence ID" value="OAE34411.1"/>
    <property type="molecule type" value="Genomic_DNA"/>
</dbReference>
<reference evidence="2" key="1">
    <citation type="submission" date="2016-03" db="EMBL/GenBank/DDBJ databases">
        <title>Mechanisms controlling the formation of the plant cell surface in tip-growing cells are functionally conserved among land plants.</title>
        <authorList>
            <person name="Honkanen S."/>
            <person name="Jones V.A."/>
            <person name="Morieri G."/>
            <person name="Champion C."/>
            <person name="Hetherington A.J."/>
            <person name="Kelly S."/>
            <person name="Saint-Marcoux D."/>
            <person name="Proust H."/>
            <person name="Prescott H."/>
            <person name="Dolan L."/>
        </authorList>
    </citation>
    <scope>NUCLEOTIDE SEQUENCE [LARGE SCALE GENOMIC DNA]</scope>
    <source>
        <tissue evidence="2">Whole gametophyte</tissue>
    </source>
</reference>
<evidence type="ECO:0000313" key="3">
    <source>
        <dbReference type="Proteomes" id="UP000077202"/>
    </source>
</evidence>
<dbReference type="Pfam" id="PF05699">
    <property type="entry name" value="Dimer_Tnp_hAT"/>
    <property type="match status" value="1"/>
</dbReference>
<feature type="domain" description="HAT C-terminal dimerisation" evidence="1">
    <location>
        <begin position="87"/>
        <end position="144"/>
    </location>
</feature>
<evidence type="ECO:0000259" key="1">
    <source>
        <dbReference type="Pfam" id="PF05699"/>
    </source>
</evidence>